<dbReference type="Proteomes" id="UP000075809">
    <property type="component" value="Unassembled WGS sequence"/>
</dbReference>
<sequence length="328" mass="37245">MPAPRYHPLVLTPTSCSRTSARPVCSGRARYTPRARGPGEMCGNFMSSRPESELPPHFSDRYIRRSLQDYELLYPSFTNSIEESWMARTIRRGRRPQRLPKIVVRASRQLGFIGWYFAKDCEAYDSCACCSDKNRNLDVAGVLCEKFDLATLLFSSRGTVDEDFPAKRRRGDNWKRKERNSRREKRSDVLLRDLHLVATVRSLNPSVRGSDDIFFPSLEDAQEKLSGNICPAGLRLNDKIFRGTDTWQITSSLLNIELRSVLTLRSAPTAGIPREISPMEVVSIPPRTKLQIVLLTETNYFLSTNRGSFIPRYHVPGGAQGARDSKQD</sequence>
<proteinExistence type="predicted"/>
<dbReference type="AlphaFoldDB" id="A0A151WJN8"/>
<gene>
    <name evidence="1" type="ORF">ALC60_13039</name>
</gene>
<reference evidence="1 2" key="1">
    <citation type="submission" date="2015-09" db="EMBL/GenBank/DDBJ databases">
        <title>Trachymyrmex zeteki WGS genome.</title>
        <authorList>
            <person name="Nygaard S."/>
            <person name="Hu H."/>
            <person name="Boomsma J."/>
            <person name="Zhang G."/>
        </authorList>
    </citation>
    <scope>NUCLEOTIDE SEQUENCE [LARGE SCALE GENOMIC DNA]</scope>
    <source>
        <strain evidence="1">Tzet28-1</strain>
        <tissue evidence="1">Whole body</tissue>
    </source>
</reference>
<evidence type="ECO:0000313" key="2">
    <source>
        <dbReference type="Proteomes" id="UP000075809"/>
    </source>
</evidence>
<name>A0A151WJN8_9HYME</name>
<evidence type="ECO:0000313" key="1">
    <source>
        <dbReference type="EMBL" id="KYQ48079.1"/>
    </source>
</evidence>
<accession>A0A151WJN8</accession>
<dbReference type="EMBL" id="KQ983039">
    <property type="protein sequence ID" value="KYQ48079.1"/>
    <property type="molecule type" value="Genomic_DNA"/>
</dbReference>
<organism evidence="1 2">
    <name type="scientific">Mycetomoellerius zeteki</name>
    <dbReference type="NCBI Taxonomy" id="64791"/>
    <lineage>
        <taxon>Eukaryota</taxon>
        <taxon>Metazoa</taxon>
        <taxon>Ecdysozoa</taxon>
        <taxon>Arthropoda</taxon>
        <taxon>Hexapoda</taxon>
        <taxon>Insecta</taxon>
        <taxon>Pterygota</taxon>
        <taxon>Neoptera</taxon>
        <taxon>Endopterygota</taxon>
        <taxon>Hymenoptera</taxon>
        <taxon>Apocrita</taxon>
        <taxon>Aculeata</taxon>
        <taxon>Formicoidea</taxon>
        <taxon>Formicidae</taxon>
        <taxon>Myrmicinae</taxon>
        <taxon>Mycetomoellerius</taxon>
    </lineage>
</organism>
<keyword evidence="2" id="KW-1185">Reference proteome</keyword>
<protein>
    <submittedName>
        <fullName evidence="1">Uncharacterized protein</fullName>
    </submittedName>
</protein>